<dbReference type="InterPro" id="IPR003869">
    <property type="entry name" value="Polysac_CapD-like"/>
</dbReference>
<feature type="transmembrane region" description="Helical" evidence="2">
    <location>
        <begin position="15"/>
        <end position="37"/>
    </location>
</feature>
<dbReference type="Proteomes" id="UP000864563">
    <property type="component" value="Unassembled WGS sequence"/>
</dbReference>
<protein>
    <submittedName>
        <fullName evidence="4">Polysaccharide biosynthesis protein</fullName>
    </submittedName>
</protein>
<dbReference type="SUPFAM" id="SSF53335">
    <property type="entry name" value="S-adenosyl-L-methionine-dependent methyltransferases"/>
    <property type="match status" value="1"/>
</dbReference>
<evidence type="ECO:0000256" key="2">
    <source>
        <dbReference type="SAM" id="Phobius"/>
    </source>
</evidence>
<feature type="domain" description="Polysaccharide biosynthesis protein CapD-like" evidence="3">
    <location>
        <begin position="280"/>
        <end position="573"/>
    </location>
</feature>
<comment type="similarity">
    <text evidence="1">Belongs to the polysaccharide synthase family.</text>
</comment>
<dbReference type="PANTHER" id="PTHR43318">
    <property type="entry name" value="UDP-N-ACETYLGLUCOSAMINE 4,6-DEHYDRATASE"/>
    <property type="match status" value="1"/>
</dbReference>
<dbReference type="EMBL" id="DACSDU010000003">
    <property type="protein sequence ID" value="HAT1584857.1"/>
    <property type="molecule type" value="Genomic_DNA"/>
</dbReference>
<feature type="transmembrane region" description="Helical" evidence="2">
    <location>
        <begin position="108"/>
        <end position="129"/>
    </location>
</feature>
<dbReference type="InterPro" id="IPR029063">
    <property type="entry name" value="SAM-dependent_MTases_sf"/>
</dbReference>
<dbReference type="RefSeq" id="WP_042318136.1">
    <property type="nucleotide sequence ID" value="NZ_CABMNX010000001.1"/>
</dbReference>
<dbReference type="Pfam" id="PF02719">
    <property type="entry name" value="Polysacc_synt_2"/>
    <property type="match status" value="1"/>
</dbReference>
<dbReference type="InterPro" id="IPR051203">
    <property type="entry name" value="Polysaccharide_Synthase-Rel"/>
</dbReference>
<sequence length="638" mass="71107">MLTQLLSLPRNIKRIIMVAIDFVLLLIAFWGAFWVRMDVSAPYTSYEHWKLLACLILVTVCIFIKMGLYRTVLRYVTAKIFVTALLGLSVSTLLLITLSYFFDIFLPRTIPIIYFAFSLLFICGSRLLFRMMLTYAVRGRTPVIIYGAGASGRQLLTALRQVDEYFPVAFIDDNPLLNKVVIHGVTVYSRKNIERLVSRYGIKKILLAMPSISIEKRKEVITYLEDFPCEVLSIPGMVDLVEGKAQIMALKKVSIDDLLGREPVSPDAELLAKNIRGKVVMVTGAGGSIGSEICRQIISQVPKILILFEVSEFALYSIEKELVMLAQNSQSNVVIIPLMGSVQKLHRLETIMRAFNVNTVYHAAAYKHVPLVEYNVVEGVRNNIFGTLYCAQAAISSGVETFILVSTDKAVRPTNTMGATKRVAELVLQALALEQSTTCFSMVRFGNVLGSSGSVVPLFEKQIEQGGPVTLTHKDIIRYFMTIPEASQLVIQAGAMAKGGDVFVLDMGDPVRIYDLATRMIKLCGLKIKDESNPDGDIEISITGLRPGEKLYEELLIGEQVLGTSHPRIMTAHEDMLSWTELENYLEQMDAACTNFEHDVIRNLLLEIPTGFQPTDGICDLVWYAKHNVAGYNLNVTC</sequence>
<dbReference type="AlphaFoldDB" id="A0A8H9NSW4"/>
<dbReference type="CDD" id="cd05237">
    <property type="entry name" value="UDP_invert_4-6DH_SDR_e"/>
    <property type="match status" value="1"/>
</dbReference>
<accession>A0A8H9NSW4</accession>
<dbReference type="Gene3D" id="3.40.50.720">
    <property type="entry name" value="NAD(P)-binding Rossmann-like Domain"/>
    <property type="match status" value="2"/>
</dbReference>
<dbReference type="InterPro" id="IPR036291">
    <property type="entry name" value="NAD(P)-bd_dom_sf"/>
</dbReference>
<keyword evidence="2" id="KW-0472">Membrane</keyword>
<dbReference type="Pfam" id="PF13727">
    <property type="entry name" value="CoA_binding_3"/>
    <property type="match status" value="1"/>
</dbReference>
<dbReference type="PANTHER" id="PTHR43318:SF1">
    <property type="entry name" value="POLYSACCHARIDE BIOSYNTHESIS PROTEIN EPSC-RELATED"/>
    <property type="match status" value="1"/>
</dbReference>
<dbReference type="OrthoDB" id="9803111at2"/>
<feature type="transmembrane region" description="Helical" evidence="2">
    <location>
        <begin position="49"/>
        <end position="68"/>
    </location>
</feature>
<organism evidence="4">
    <name type="scientific">Citrobacter farmeri</name>
    <dbReference type="NCBI Taxonomy" id="67824"/>
    <lineage>
        <taxon>Bacteria</taxon>
        <taxon>Pseudomonadati</taxon>
        <taxon>Pseudomonadota</taxon>
        <taxon>Gammaproteobacteria</taxon>
        <taxon>Enterobacterales</taxon>
        <taxon>Enterobacteriaceae</taxon>
        <taxon>Citrobacter</taxon>
    </lineage>
</organism>
<name>A0A8H9NSW4_9ENTR</name>
<reference evidence="4" key="2">
    <citation type="submission" date="2020-11" db="EMBL/GenBank/DDBJ databases">
        <authorList>
            <consortium name="NCBI Pathogen Detection Project"/>
        </authorList>
    </citation>
    <scope>NUCLEOTIDE SEQUENCE</scope>
    <source>
        <strain evidence="4">YDC697-2</strain>
    </source>
</reference>
<dbReference type="KEGG" id="cfar:CI104_16400"/>
<evidence type="ECO:0000259" key="3">
    <source>
        <dbReference type="Pfam" id="PF02719"/>
    </source>
</evidence>
<proteinExistence type="inferred from homology"/>
<dbReference type="SUPFAM" id="SSF51735">
    <property type="entry name" value="NAD(P)-binding Rossmann-fold domains"/>
    <property type="match status" value="1"/>
</dbReference>
<evidence type="ECO:0000313" key="4">
    <source>
        <dbReference type="EMBL" id="HAT1584857.1"/>
    </source>
</evidence>
<feature type="transmembrane region" description="Helical" evidence="2">
    <location>
        <begin position="80"/>
        <end position="102"/>
    </location>
</feature>
<reference evidence="4" key="1">
    <citation type="journal article" date="2018" name="Genome Biol.">
        <title>SKESA: strategic k-mer extension for scrupulous assemblies.</title>
        <authorList>
            <person name="Souvorov A."/>
            <person name="Agarwala R."/>
            <person name="Lipman D.J."/>
        </authorList>
    </citation>
    <scope>NUCLEOTIDE SEQUENCE</scope>
    <source>
        <strain evidence="4">YDC697-2</strain>
    </source>
</reference>
<keyword evidence="2" id="KW-0812">Transmembrane</keyword>
<keyword evidence="2" id="KW-1133">Transmembrane helix</keyword>
<evidence type="ECO:0000256" key="1">
    <source>
        <dbReference type="ARBA" id="ARBA00007430"/>
    </source>
</evidence>
<comment type="caution">
    <text evidence="4">The sequence shown here is derived from an EMBL/GenBank/DDBJ whole genome shotgun (WGS) entry which is preliminary data.</text>
</comment>
<dbReference type="GeneID" id="92972636"/>
<gene>
    <name evidence="4" type="ORF">I8Y00_001173</name>
</gene>